<organism evidence="2 3">
    <name type="scientific">Durio zibethinus</name>
    <name type="common">Durian</name>
    <dbReference type="NCBI Taxonomy" id="66656"/>
    <lineage>
        <taxon>Eukaryota</taxon>
        <taxon>Viridiplantae</taxon>
        <taxon>Streptophyta</taxon>
        <taxon>Embryophyta</taxon>
        <taxon>Tracheophyta</taxon>
        <taxon>Spermatophyta</taxon>
        <taxon>Magnoliopsida</taxon>
        <taxon>eudicotyledons</taxon>
        <taxon>Gunneridae</taxon>
        <taxon>Pentapetalae</taxon>
        <taxon>rosids</taxon>
        <taxon>malvids</taxon>
        <taxon>Malvales</taxon>
        <taxon>Malvaceae</taxon>
        <taxon>Helicteroideae</taxon>
        <taxon>Durio</taxon>
    </lineage>
</organism>
<proteinExistence type="predicted"/>
<dbReference type="PANTHER" id="PTHR32010">
    <property type="entry name" value="PHOTOSYSTEM II STABILITY/ASSEMBLY FACTOR HCF136, CHLOROPLASTIC"/>
    <property type="match status" value="1"/>
</dbReference>
<dbReference type="KEGG" id="dzi:111293798"/>
<accession>A0A6P5YQ96</accession>
<dbReference type="PANTHER" id="PTHR32010:SF18">
    <property type="entry name" value="DUF789 FAMILY PROTEIN"/>
    <property type="match status" value="1"/>
</dbReference>
<protein>
    <submittedName>
        <fullName evidence="3">Uncharacterized protein LOC111293798</fullName>
    </submittedName>
</protein>
<dbReference type="AlphaFoldDB" id="A0A6P5YQ96"/>
<dbReference type="InterPro" id="IPR008507">
    <property type="entry name" value="DUF789"/>
</dbReference>
<dbReference type="Pfam" id="PF05623">
    <property type="entry name" value="DUF789"/>
    <property type="match status" value="1"/>
</dbReference>
<feature type="region of interest" description="Disordered" evidence="1">
    <location>
        <begin position="918"/>
        <end position="944"/>
    </location>
</feature>
<evidence type="ECO:0000313" key="2">
    <source>
        <dbReference type="Proteomes" id="UP000515121"/>
    </source>
</evidence>
<feature type="compositionally biased region" description="Polar residues" evidence="1">
    <location>
        <begin position="918"/>
        <end position="929"/>
    </location>
</feature>
<dbReference type="GeneID" id="111293798"/>
<gene>
    <name evidence="3" type="primary">LOC111293798</name>
</gene>
<evidence type="ECO:0000256" key="1">
    <source>
        <dbReference type="SAM" id="MobiDB-lite"/>
    </source>
</evidence>
<evidence type="ECO:0000313" key="3">
    <source>
        <dbReference type="RefSeq" id="XP_022742487.1"/>
    </source>
</evidence>
<name>A0A6P5YQ96_DURZI</name>
<sequence>MIQKKMPQALRRTFIDNQKVPEVGNAIQSKTSLQLNDSRRSSEDFGISSFNLRNTDQRCAILAFPTLESDGRWRIVALPLQCFDYTNHFGSRNEVNMNGLHLVSSPSINSFKVDGQKTKKGPQPEITYSAKPFRARSFSGSNVQHQSRTRTIANKISKSNEVSNNSSCHSSITCDDYSAVMSKGSNATNPSAMFINCSEEDNTIKRNSQKKARKKGKHKKKLLCDVGFTESEVCTECTHGSSASEICGNNDMNCGVVVSRATSPEVSPSDGLLNVTDFADSSNGVVRSFDSPNICTSDIDEVDISESIVPSLVQKFPMEHHINNSEVGSEDQRLSRCQGDIERRHPSHMGSLEGIHQKDFSDMRDSLVLDSVSVGSNSEDCTSAGQIVKPFNKNSHEISQSELPGSITKKGFYHQNSLCSISETHDYTVGTKHGLARSSFDGRMVASGQRGKQFKSIPGSSGTCKLGTIGKLHGRPGAENGHSVWQRVQKNAVEKCNNNLKKTSPICSQFDVTLKDAPLLKRNSNVANVTTLCISDDKRKSKSKVSRKLRRKVSPASKQENCCYSKESHPNEVGCARVEAMKSESVNNFQAGPRSIEPCESVCGTASGFNNQDSLLQKSCVPLDQPNLLEVQTPVYLPHLMVNAVARTEKESYFTENGKQNHNMGSVLQKWIPIGIKDPGFTTSARSANLSLEHPNGPDAEDWTFKNTVEDKVAPCSQNLYSSVNAGTLCRIGKDSRYAISSHEIGNHTKELRNLNACINENENKHDGANFLMDETKEQNLSAVATDLNKIAKALNDAYRAQMASEAVQMATGVPIAEFERLLHFCSPVICHSYSSVGCQTCLLDRVPSALLCRHETPNIPLGCLWRWYEKHGSYGLEIRAEDYKNPKRLGVDQFEFRAYFVPYLSAVQLFRDSKSHSTQNNTRISSPGVSEACDTGSTSRNSTNVSHHPIFSVLVPQPRTAEPSSQLQVNDVVRSEPSPVSPKDVLPVKSVDMTWSDHLELVFEYFESEQPQQRRALYEKIQDLVRDDVSPRCKMYGDPIYLNSINMLDLHPRSWYSVAWYPIYRIPYGNFRAAFLTYHSLGHLVRRSSKFDYPSVDACIVSPVVGLQSYNAQSECWFQPRPSTMNDTSGILKERLRTLEETASLMARAVVNKGNQTSVNRHPDYEFFLSRQQ</sequence>
<reference evidence="3" key="1">
    <citation type="submission" date="2025-08" db="UniProtKB">
        <authorList>
            <consortium name="RefSeq"/>
        </authorList>
    </citation>
    <scope>IDENTIFICATION</scope>
    <source>
        <tissue evidence="3">Fruit stalk</tissue>
    </source>
</reference>
<keyword evidence="2" id="KW-1185">Reference proteome</keyword>
<dbReference type="Proteomes" id="UP000515121">
    <property type="component" value="Unplaced"/>
</dbReference>
<dbReference type="RefSeq" id="XP_022742487.1">
    <property type="nucleotide sequence ID" value="XM_022886752.1"/>
</dbReference>
<dbReference type="OrthoDB" id="1920576at2759"/>